<sequence>MSLYVVAITVGLVALAGLVIDGGKALAAREKAADTAQQAARAGADALSPDSLRNPGPLAASPAGATRAADAVLATGGVTGTVSVDGDNVTVSVVVHEATAILSAVGVNQITGTATASATALRGTTTGGN</sequence>
<proteinExistence type="predicted"/>
<reference evidence="4" key="1">
    <citation type="submission" date="2023-07" db="EMBL/GenBank/DDBJ databases">
        <title>30 novel species of actinomycetes from the DSMZ collection.</title>
        <authorList>
            <person name="Nouioui I."/>
        </authorList>
    </citation>
    <scope>NUCLEOTIDE SEQUENCE [LARGE SCALE GENOMIC DNA]</scope>
    <source>
        <strain evidence="4">DSM 44399</strain>
    </source>
</reference>
<dbReference type="InterPro" id="IPR028087">
    <property type="entry name" value="Tad_N"/>
</dbReference>
<evidence type="ECO:0000259" key="2">
    <source>
        <dbReference type="Pfam" id="PF13400"/>
    </source>
</evidence>
<dbReference type="Proteomes" id="UP001183176">
    <property type="component" value="Unassembled WGS sequence"/>
</dbReference>
<feature type="region of interest" description="Disordered" evidence="1">
    <location>
        <begin position="38"/>
        <end position="63"/>
    </location>
</feature>
<protein>
    <submittedName>
        <fullName evidence="3">Pilus assembly protein TadG-related protein</fullName>
    </submittedName>
</protein>
<comment type="caution">
    <text evidence="3">The sequence shown here is derived from an EMBL/GenBank/DDBJ whole genome shotgun (WGS) entry which is preliminary data.</text>
</comment>
<accession>A0ABU2JJV0</accession>
<evidence type="ECO:0000313" key="3">
    <source>
        <dbReference type="EMBL" id="MDT0264518.1"/>
    </source>
</evidence>
<evidence type="ECO:0000256" key="1">
    <source>
        <dbReference type="SAM" id="MobiDB-lite"/>
    </source>
</evidence>
<feature type="domain" description="Putative Flp pilus-assembly TadG-like N-terminal" evidence="2">
    <location>
        <begin position="2"/>
        <end position="46"/>
    </location>
</feature>
<keyword evidence="4" id="KW-1185">Reference proteome</keyword>
<evidence type="ECO:0000313" key="4">
    <source>
        <dbReference type="Proteomes" id="UP001183176"/>
    </source>
</evidence>
<name>A0ABU2JJV0_9ACTN</name>
<gene>
    <name evidence="3" type="ORF">RM423_24505</name>
</gene>
<dbReference type="EMBL" id="JAVREH010000137">
    <property type="protein sequence ID" value="MDT0264518.1"/>
    <property type="molecule type" value="Genomic_DNA"/>
</dbReference>
<dbReference type="RefSeq" id="WP_311425653.1">
    <property type="nucleotide sequence ID" value="NZ_JAVREH010000137.1"/>
</dbReference>
<organism evidence="3 4">
    <name type="scientific">Jatrophihabitans lederbergiae</name>
    <dbReference type="NCBI Taxonomy" id="3075547"/>
    <lineage>
        <taxon>Bacteria</taxon>
        <taxon>Bacillati</taxon>
        <taxon>Actinomycetota</taxon>
        <taxon>Actinomycetes</taxon>
        <taxon>Jatrophihabitantales</taxon>
        <taxon>Jatrophihabitantaceae</taxon>
        <taxon>Jatrophihabitans</taxon>
    </lineage>
</organism>
<dbReference type="Pfam" id="PF13400">
    <property type="entry name" value="Tad"/>
    <property type="match status" value="1"/>
</dbReference>